<reference evidence="2" key="2">
    <citation type="submission" date="2021-04" db="EMBL/GenBank/DDBJ databases">
        <authorList>
            <person name="Dong X."/>
        </authorList>
    </citation>
    <scope>NUCLEOTIDE SEQUENCE</scope>
    <source>
        <strain evidence="2">ZWT</strain>
    </source>
</reference>
<keyword evidence="1" id="KW-0812">Transmembrane</keyword>
<dbReference type="Pfam" id="PF06691">
    <property type="entry name" value="DUF1189"/>
    <property type="match status" value="1"/>
</dbReference>
<feature type="transmembrane region" description="Helical" evidence="1">
    <location>
        <begin position="208"/>
        <end position="229"/>
    </location>
</feature>
<dbReference type="EMBL" id="JAGSOJ010000002">
    <property type="protein sequence ID" value="MCM1990116.1"/>
    <property type="molecule type" value="Genomic_DNA"/>
</dbReference>
<comment type="caution">
    <text evidence="2">The sequence shown here is derived from an EMBL/GenBank/DDBJ whole genome shotgun (WGS) entry which is preliminary data.</text>
</comment>
<keyword evidence="3" id="KW-1185">Reference proteome</keyword>
<dbReference type="AlphaFoldDB" id="A0A9J6P130"/>
<accession>A0A9J6P130</accession>
<sequence>MKKNIFLDLFYSVFSINNYSRYAKEKISRTIVYVLLLTTLLSVFIVYKPFTEIKGFYDFLSNKYVSHELPEIKIEDGKLIVNGSDPYKVSEDDILFSINTKIQESSVYEEFLFYNSGILLSKDKAYIKLNGNLMVFNYELPVPLLGTSLDTVDSEIVKDSLYLLMWAPIMLLIGFVISLLISNFTFILIISFMLNISADRKYVKFSDLFKLAAHGATLSLIFKVLELYIFSPSIITTLIIYIIAYIYTINGLKSLIKERTQLDKRA</sequence>
<keyword evidence="1" id="KW-1133">Transmembrane helix</keyword>
<feature type="transmembrane region" description="Helical" evidence="1">
    <location>
        <begin position="30"/>
        <end position="50"/>
    </location>
</feature>
<gene>
    <name evidence="2" type="ORF">KDK92_10265</name>
</gene>
<keyword evidence="1" id="KW-0472">Membrane</keyword>
<evidence type="ECO:0000256" key="1">
    <source>
        <dbReference type="SAM" id="Phobius"/>
    </source>
</evidence>
<evidence type="ECO:0000313" key="3">
    <source>
        <dbReference type="Proteomes" id="UP001056429"/>
    </source>
</evidence>
<organism evidence="2 3">
    <name type="scientific">Oceanirhabdus seepicola</name>
    <dbReference type="NCBI Taxonomy" id="2828781"/>
    <lineage>
        <taxon>Bacteria</taxon>
        <taxon>Bacillati</taxon>
        <taxon>Bacillota</taxon>
        <taxon>Clostridia</taxon>
        <taxon>Eubacteriales</taxon>
        <taxon>Clostridiaceae</taxon>
        <taxon>Oceanirhabdus</taxon>
    </lineage>
</organism>
<reference evidence="2" key="1">
    <citation type="journal article" date="2021" name="mSystems">
        <title>Bacteria and Archaea Synergistically Convert Glycine Betaine to Biogenic Methane in the Formosa Cold Seep of the South China Sea.</title>
        <authorList>
            <person name="Li L."/>
            <person name="Zhang W."/>
            <person name="Zhang S."/>
            <person name="Song L."/>
            <person name="Sun Q."/>
            <person name="Zhang H."/>
            <person name="Xiang H."/>
            <person name="Dong X."/>
        </authorList>
    </citation>
    <scope>NUCLEOTIDE SEQUENCE</scope>
    <source>
        <strain evidence="2">ZWT</strain>
    </source>
</reference>
<protein>
    <submittedName>
        <fullName evidence="2">DUF1189 family protein</fullName>
    </submittedName>
</protein>
<proteinExistence type="predicted"/>
<dbReference type="RefSeq" id="WP_250859158.1">
    <property type="nucleotide sequence ID" value="NZ_JAGSOJ010000002.1"/>
</dbReference>
<evidence type="ECO:0000313" key="2">
    <source>
        <dbReference type="EMBL" id="MCM1990116.1"/>
    </source>
</evidence>
<name>A0A9J6P130_9CLOT</name>
<feature type="transmembrane region" description="Helical" evidence="1">
    <location>
        <begin position="163"/>
        <end position="196"/>
    </location>
</feature>
<feature type="transmembrane region" description="Helical" evidence="1">
    <location>
        <begin position="235"/>
        <end position="256"/>
    </location>
</feature>
<dbReference type="InterPro" id="IPR009574">
    <property type="entry name" value="DUF1189"/>
</dbReference>
<dbReference type="Proteomes" id="UP001056429">
    <property type="component" value="Unassembled WGS sequence"/>
</dbReference>